<organism evidence="1 2">
    <name type="scientific">Caenorhabditis tropicalis</name>
    <dbReference type="NCBI Taxonomy" id="1561998"/>
    <lineage>
        <taxon>Eukaryota</taxon>
        <taxon>Metazoa</taxon>
        <taxon>Ecdysozoa</taxon>
        <taxon>Nematoda</taxon>
        <taxon>Chromadorea</taxon>
        <taxon>Rhabditida</taxon>
        <taxon>Rhabditina</taxon>
        <taxon>Rhabditomorpha</taxon>
        <taxon>Rhabditoidea</taxon>
        <taxon>Rhabditidae</taxon>
        <taxon>Peloderinae</taxon>
        <taxon>Caenorhabditis</taxon>
    </lineage>
</organism>
<evidence type="ECO:0000313" key="2">
    <source>
        <dbReference type="WBParaSite" id="Csp11.Scaffold628.g7475.t1"/>
    </source>
</evidence>
<dbReference type="WBParaSite" id="Csp11.Scaffold628.g7475.t1">
    <property type="protein sequence ID" value="Csp11.Scaffold628.g7475.t1"/>
    <property type="gene ID" value="Csp11.Scaffold628.g7475"/>
</dbReference>
<dbReference type="AlphaFoldDB" id="A0A1I7TMS9"/>
<dbReference type="Proteomes" id="UP000095282">
    <property type="component" value="Unplaced"/>
</dbReference>
<sequence>MGDAPEKKRRKLTTALKEAIGAQSQKAEENIEKPIALALISDNKSAQDLLNKVQASRRPQTVLETTLKLCKEKKSEAHVEEAFLSIFRKHFSILGIDSAVSCWKLIEEHLNESESPNEISIANEFINTANLLGHGFGVLLQTIKAGLPNVIQRAWKQDRKVYSLSIAYSFMCLILAKNTYGDNQTDSSSVSEYWKSEVLKEKSMRKHYGMKMISAMSGDKELIESLGSPSEISEDQLELLSKVFLNHLEFFSVSLHETNSIQLLSKVIETHLENNQLKVLAARVRSSEIENSSTLYSAVITASRRFFEISETDLILIEDLKTIKQKEVMKQLASISAVCPKSRTTSSKNHKKLEELFDFIQKVADKTQETKYLIAFSLLTLNFSLIFDDFNSGCLKTLKSLPEDVLEKLVKIGKDSSEKVKKVLMEAKASAEEEKAPKKFTNRSGAEIIEKLESDDVSTADLLSLLQDVHLPETRKEIFDSLVKFAEDMVGGESLSEIKLFNQIIEMYGGTPLESLALQIVFSRVAADGWTEMDQTPGTEKSDESWFTVLVEMISLLETAMKSAKSSIVKSYTAIFCQLFSQVLKNTQKFVRNSLNAVASRTLSSEMETLFVLRRHKLIQGVSRLVDGMKRNESYFSMLTASIIGDAVFYGSDSLLAMSKLHSLADKNASGLLATNLPVVERTRYKKFLSTITRASKRVY</sequence>
<accession>A0A1I7TMS9</accession>
<evidence type="ECO:0000313" key="1">
    <source>
        <dbReference type="Proteomes" id="UP000095282"/>
    </source>
</evidence>
<reference evidence="2" key="1">
    <citation type="submission" date="2016-11" db="UniProtKB">
        <authorList>
            <consortium name="WormBaseParasite"/>
        </authorList>
    </citation>
    <scope>IDENTIFICATION</scope>
</reference>
<dbReference type="eggNOG" id="ENOG502RVRH">
    <property type="taxonomic scope" value="Eukaryota"/>
</dbReference>
<keyword evidence="1" id="KW-1185">Reference proteome</keyword>
<protein>
    <submittedName>
        <fullName evidence="2">U3 small nucleolar RNA-associated protein 10</fullName>
    </submittedName>
</protein>
<name>A0A1I7TMS9_9PELO</name>
<proteinExistence type="predicted"/>